<keyword evidence="2" id="KW-1185">Reference proteome</keyword>
<evidence type="ECO:0000313" key="1">
    <source>
        <dbReference type="EMBL" id="MEQ2269251.1"/>
    </source>
</evidence>
<accession>A0ABV0WIM5</accession>
<comment type="caution">
    <text evidence="1">The sequence shown here is derived from an EMBL/GenBank/DDBJ whole genome shotgun (WGS) entry which is preliminary data.</text>
</comment>
<reference evidence="1 2" key="1">
    <citation type="submission" date="2021-06" db="EMBL/GenBank/DDBJ databases">
        <authorList>
            <person name="Palmer J.M."/>
        </authorList>
    </citation>
    <scope>NUCLEOTIDE SEQUENCE [LARGE SCALE GENOMIC DNA]</scope>
    <source>
        <strain evidence="1 2">XR_2019</strain>
        <tissue evidence="1">Muscle</tissue>
    </source>
</reference>
<dbReference type="EMBL" id="JAHRIM010051365">
    <property type="protein sequence ID" value="MEQ2269251.1"/>
    <property type="molecule type" value="Genomic_DNA"/>
</dbReference>
<proteinExistence type="predicted"/>
<protein>
    <submittedName>
        <fullName evidence="1">Uncharacterized protein</fullName>
    </submittedName>
</protein>
<organism evidence="1 2">
    <name type="scientific">Xenotaenia resolanae</name>
    <dbReference type="NCBI Taxonomy" id="208358"/>
    <lineage>
        <taxon>Eukaryota</taxon>
        <taxon>Metazoa</taxon>
        <taxon>Chordata</taxon>
        <taxon>Craniata</taxon>
        <taxon>Vertebrata</taxon>
        <taxon>Euteleostomi</taxon>
        <taxon>Actinopterygii</taxon>
        <taxon>Neopterygii</taxon>
        <taxon>Teleostei</taxon>
        <taxon>Neoteleostei</taxon>
        <taxon>Acanthomorphata</taxon>
        <taxon>Ovalentaria</taxon>
        <taxon>Atherinomorphae</taxon>
        <taxon>Cyprinodontiformes</taxon>
        <taxon>Goodeidae</taxon>
        <taxon>Xenotaenia</taxon>
    </lineage>
</organism>
<sequence length="108" mass="12719">MFLIESYLRRSRSVMVQSLTSLRRWSRKARLLFLFPTSLRWTCLAFELHTTGYKTHLRKLSIGLRRLLLSSIGLLWCQLHPPGLLHEFLQLSCHDLDHFGHAIEVSPY</sequence>
<name>A0ABV0WIM5_9TELE</name>
<gene>
    <name evidence="1" type="ORF">XENORESO_002552</name>
</gene>
<dbReference type="Proteomes" id="UP001444071">
    <property type="component" value="Unassembled WGS sequence"/>
</dbReference>
<evidence type="ECO:0000313" key="2">
    <source>
        <dbReference type="Proteomes" id="UP001444071"/>
    </source>
</evidence>